<dbReference type="GO" id="GO:0000155">
    <property type="term" value="F:phosphorelay sensor kinase activity"/>
    <property type="evidence" value="ECO:0007669"/>
    <property type="project" value="InterPro"/>
</dbReference>
<gene>
    <name evidence="15" type="ORF">H8705_00065</name>
</gene>
<dbReference type="CDD" id="cd12912">
    <property type="entry name" value="PDC2_MCP_like"/>
    <property type="match status" value="1"/>
</dbReference>
<protein>
    <recommendedName>
        <fullName evidence="3">histidine kinase</fullName>
        <ecNumber evidence="3">2.7.13.3</ecNumber>
    </recommendedName>
</protein>
<organism evidence="15 16">
    <name type="scientific">Youxingia wuxianensis</name>
    <dbReference type="NCBI Taxonomy" id="2763678"/>
    <lineage>
        <taxon>Bacteria</taxon>
        <taxon>Bacillati</taxon>
        <taxon>Bacillota</taxon>
        <taxon>Clostridia</taxon>
        <taxon>Eubacteriales</taxon>
        <taxon>Oscillospiraceae</taxon>
        <taxon>Youxingia</taxon>
    </lineage>
</organism>
<dbReference type="Gene3D" id="3.30.565.10">
    <property type="entry name" value="Histidine kinase-like ATPase, C-terminal domain"/>
    <property type="match status" value="1"/>
</dbReference>
<keyword evidence="16" id="KW-1185">Reference proteome</keyword>
<dbReference type="CDD" id="cd06225">
    <property type="entry name" value="HAMP"/>
    <property type="match status" value="1"/>
</dbReference>
<keyword evidence="5" id="KW-0597">Phosphoprotein</keyword>
<keyword evidence="4" id="KW-1003">Cell membrane</keyword>
<feature type="domain" description="Histidine kinase" evidence="13">
    <location>
        <begin position="483"/>
        <end position="591"/>
    </location>
</feature>
<dbReference type="PROSITE" id="PS50885">
    <property type="entry name" value="HAMP"/>
    <property type="match status" value="1"/>
</dbReference>
<evidence type="ECO:0000259" key="13">
    <source>
        <dbReference type="PROSITE" id="PS50109"/>
    </source>
</evidence>
<dbReference type="SUPFAM" id="SSF55874">
    <property type="entry name" value="ATPase domain of HSP90 chaperone/DNA topoisomerase II/histidine kinase"/>
    <property type="match status" value="1"/>
</dbReference>
<keyword evidence="7 12" id="KW-0812">Transmembrane</keyword>
<evidence type="ECO:0000256" key="6">
    <source>
        <dbReference type="ARBA" id="ARBA00022679"/>
    </source>
</evidence>
<dbReference type="PANTHER" id="PTHR34220">
    <property type="entry name" value="SENSOR HISTIDINE KINASE YPDA"/>
    <property type="match status" value="1"/>
</dbReference>
<dbReference type="RefSeq" id="WP_262393843.1">
    <property type="nucleotide sequence ID" value="NZ_JACRTD010000001.1"/>
</dbReference>
<name>A0A926EKE0_9FIRM</name>
<dbReference type="Pfam" id="PF00672">
    <property type="entry name" value="HAMP"/>
    <property type="match status" value="1"/>
</dbReference>
<feature type="transmembrane region" description="Helical" evidence="12">
    <location>
        <begin position="303"/>
        <end position="322"/>
    </location>
</feature>
<evidence type="ECO:0000256" key="8">
    <source>
        <dbReference type="ARBA" id="ARBA00022777"/>
    </source>
</evidence>
<dbReference type="InterPro" id="IPR010559">
    <property type="entry name" value="Sig_transdc_His_kin_internal"/>
</dbReference>
<accession>A0A926EKE0</accession>
<evidence type="ECO:0000313" key="16">
    <source>
        <dbReference type="Proteomes" id="UP000623678"/>
    </source>
</evidence>
<dbReference type="InterPro" id="IPR033479">
    <property type="entry name" value="dCache_1"/>
</dbReference>
<comment type="catalytic activity">
    <reaction evidence="1">
        <text>ATP + protein L-histidine = ADP + protein N-phospho-L-histidine.</text>
        <dbReference type="EC" id="2.7.13.3"/>
    </reaction>
</comment>
<feature type="transmembrane region" description="Helical" evidence="12">
    <location>
        <begin position="21"/>
        <end position="46"/>
    </location>
</feature>
<dbReference type="InterPro" id="IPR050640">
    <property type="entry name" value="Bact_2-comp_sensor_kinase"/>
</dbReference>
<evidence type="ECO:0000313" key="15">
    <source>
        <dbReference type="EMBL" id="MBC8583985.1"/>
    </source>
</evidence>
<evidence type="ECO:0000256" key="12">
    <source>
        <dbReference type="SAM" id="Phobius"/>
    </source>
</evidence>
<dbReference type="SMART" id="SM00387">
    <property type="entry name" value="HATPase_c"/>
    <property type="match status" value="1"/>
</dbReference>
<evidence type="ECO:0000256" key="3">
    <source>
        <dbReference type="ARBA" id="ARBA00012438"/>
    </source>
</evidence>
<dbReference type="InterPro" id="IPR036890">
    <property type="entry name" value="HATPase_C_sf"/>
</dbReference>
<dbReference type="InterPro" id="IPR003660">
    <property type="entry name" value="HAMP_dom"/>
</dbReference>
<reference evidence="15" key="1">
    <citation type="submission" date="2020-08" db="EMBL/GenBank/DDBJ databases">
        <title>Genome public.</title>
        <authorList>
            <person name="Liu C."/>
            <person name="Sun Q."/>
        </authorList>
    </citation>
    <scope>NUCLEOTIDE SEQUENCE</scope>
    <source>
        <strain evidence="15">NSJ-64</strain>
    </source>
</reference>
<keyword evidence="10" id="KW-0902">Two-component regulatory system</keyword>
<dbReference type="PANTHER" id="PTHR34220:SF7">
    <property type="entry name" value="SENSOR HISTIDINE KINASE YPDA"/>
    <property type="match status" value="1"/>
</dbReference>
<dbReference type="AlphaFoldDB" id="A0A926EKE0"/>
<feature type="domain" description="HAMP" evidence="14">
    <location>
        <begin position="324"/>
        <end position="376"/>
    </location>
</feature>
<dbReference type="EMBL" id="JACRTD010000001">
    <property type="protein sequence ID" value="MBC8583985.1"/>
    <property type="molecule type" value="Genomic_DNA"/>
</dbReference>
<keyword evidence="8 15" id="KW-0418">Kinase</keyword>
<keyword evidence="9 12" id="KW-1133">Transmembrane helix</keyword>
<dbReference type="Gene3D" id="3.30.450.20">
    <property type="entry name" value="PAS domain"/>
    <property type="match status" value="1"/>
</dbReference>
<dbReference type="GO" id="GO:0005886">
    <property type="term" value="C:plasma membrane"/>
    <property type="evidence" value="ECO:0007669"/>
    <property type="project" value="UniProtKB-SubCell"/>
</dbReference>
<keyword evidence="11 12" id="KW-0472">Membrane</keyword>
<evidence type="ECO:0000256" key="1">
    <source>
        <dbReference type="ARBA" id="ARBA00000085"/>
    </source>
</evidence>
<keyword evidence="6" id="KW-0808">Transferase</keyword>
<evidence type="ECO:0000259" key="14">
    <source>
        <dbReference type="PROSITE" id="PS50885"/>
    </source>
</evidence>
<sequence>MVDFMKERFHRISKYYKKKSIQYMISISFTMVALVGMIFMGLALYLRFIDSTEKMIKEDNIRVIDQVNLNLDGYLRNMMRVSDSMYYRVIKNTDLAVEGMDQEMNLLYETNRDQLVSICVFSESGKLVEASPVSRMKKTVKANQQDWFVSAMNKIENLHFSAPHVQNLFEDPDYRYRWVVSLSRAVELTQDGEIHHGVLLVDMNFSGIEQLFKDVNLGASGYLYLMSDEGEIIYHPRQQLIYSGLLEENNLQAVNYDDGNHEETFLGEERLVTVKTVGYTGWKIVGITPMQDITADYYHIRSFVVFILLFTIFLMIFANLFVSSRIANPIKSLERSVKELEKGSLDVDIAVGGSYEIQHLGKTIRKMVQQMRQLMEDIVAEQESKRKSELDALQSQINPHFLYNTLDSIVWMIENERYPEAINMVTALARLFRISLSKGKNIISVEDELEHARNYMKIQQVRYKNKFTVEFSAQPETLSLATIKLIVQPLLENAIYHGMEFMDGDGEIKVSAYLEGEDLYIDVSDNGIGIPEEEIQVLLTDETRVRGKGSGIGLRNVHQRIQLYFGKEYGLMINSEPDVGTTIRIHLPKLSCEDAIAKGEEK</sequence>
<dbReference type="Pfam" id="PF02743">
    <property type="entry name" value="dCache_1"/>
    <property type="match status" value="1"/>
</dbReference>
<dbReference type="PROSITE" id="PS50109">
    <property type="entry name" value="HIS_KIN"/>
    <property type="match status" value="1"/>
</dbReference>
<dbReference type="Gene3D" id="6.10.340.10">
    <property type="match status" value="1"/>
</dbReference>
<evidence type="ECO:0000256" key="7">
    <source>
        <dbReference type="ARBA" id="ARBA00022692"/>
    </source>
</evidence>
<comment type="subcellular location">
    <subcellularLocation>
        <location evidence="2">Cell membrane</location>
        <topology evidence="2">Multi-pass membrane protein</topology>
    </subcellularLocation>
</comment>
<dbReference type="PRINTS" id="PR00344">
    <property type="entry name" value="BCTRLSENSOR"/>
</dbReference>
<dbReference type="InterPro" id="IPR004358">
    <property type="entry name" value="Sig_transdc_His_kin-like_C"/>
</dbReference>
<evidence type="ECO:0000256" key="11">
    <source>
        <dbReference type="ARBA" id="ARBA00023136"/>
    </source>
</evidence>
<dbReference type="Pfam" id="PF06580">
    <property type="entry name" value="His_kinase"/>
    <property type="match status" value="1"/>
</dbReference>
<evidence type="ECO:0000256" key="5">
    <source>
        <dbReference type="ARBA" id="ARBA00022553"/>
    </source>
</evidence>
<dbReference type="EC" id="2.7.13.3" evidence="3"/>
<dbReference type="InterPro" id="IPR003594">
    <property type="entry name" value="HATPase_dom"/>
</dbReference>
<dbReference type="Pfam" id="PF02518">
    <property type="entry name" value="HATPase_c"/>
    <property type="match status" value="1"/>
</dbReference>
<evidence type="ECO:0000256" key="2">
    <source>
        <dbReference type="ARBA" id="ARBA00004651"/>
    </source>
</evidence>
<comment type="caution">
    <text evidence="15">The sequence shown here is derived from an EMBL/GenBank/DDBJ whole genome shotgun (WGS) entry which is preliminary data.</text>
</comment>
<dbReference type="InterPro" id="IPR005467">
    <property type="entry name" value="His_kinase_dom"/>
</dbReference>
<dbReference type="Proteomes" id="UP000623678">
    <property type="component" value="Unassembled WGS sequence"/>
</dbReference>
<dbReference type="SMART" id="SM00304">
    <property type="entry name" value="HAMP"/>
    <property type="match status" value="1"/>
</dbReference>
<evidence type="ECO:0000256" key="4">
    <source>
        <dbReference type="ARBA" id="ARBA00022475"/>
    </source>
</evidence>
<proteinExistence type="predicted"/>
<dbReference type="SUPFAM" id="SSF158472">
    <property type="entry name" value="HAMP domain-like"/>
    <property type="match status" value="1"/>
</dbReference>
<evidence type="ECO:0000256" key="10">
    <source>
        <dbReference type="ARBA" id="ARBA00023012"/>
    </source>
</evidence>
<evidence type="ECO:0000256" key="9">
    <source>
        <dbReference type="ARBA" id="ARBA00022989"/>
    </source>
</evidence>